<protein>
    <submittedName>
        <fullName evidence="1">Uncharacterized protein</fullName>
    </submittedName>
</protein>
<gene>
    <name evidence="1" type="ORF">MKZ38_004911</name>
</gene>
<keyword evidence="2" id="KW-1185">Reference proteome</keyword>
<dbReference type="EMBL" id="JAKWBI020000028">
    <property type="protein sequence ID" value="KAJ2905617.1"/>
    <property type="molecule type" value="Genomic_DNA"/>
</dbReference>
<dbReference type="Proteomes" id="UP001201980">
    <property type="component" value="Unassembled WGS sequence"/>
</dbReference>
<dbReference type="AlphaFoldDB" id="A0AAD5RYB0"/>
<organism evidence="1 2">
    <name type="scientific">Zalerion maritima</name>
    <dbReference type="NCBI Taxonomy" id="339359"/>
    <lineage>
        <taxon>Eukaryota</taxon>
        <taxon>Fungi</taxon>
        <taxon>Dikarya</taxon>
        <taxon>Ascomycota</taxon>
        <taxon>Pezizomycotina</taxon>
        <taxon>Sordariomycetes</taxon>
        <taxon>Lulworthiomycetidae</taxon>
        <taxon>Lulworthiales</taxon>
        <taxon>Lulworthiaceae</taxon>
        <taxon>Zalerion</taxon>
    </lineage>
</organism>
<evidence type="ECO:0000313" key="1">
    <source>
        <dbReference type="EMBL" id="KAJ2905617.1"/>
    </source>
</evidence>
<comment type="caution">
    <text evidence="1">The sequence shown here is derived from an EMBL/GenBank/DDBJ whole genome shotgun (WGS) entry which is preliminary data.</text>
</comment>
<evidence type="ECO:0000313" key="2">
    <source>
        <dbReference type="Proteomes" id="UP001201980"/>
    </source>
</evidence>
<proteinExistence type="predicted"/>
<accession>A0AAD5RYB0</accession>
<reference evidence="1" key="1">
    <citation type="submission" date="2022-07" db="EMBL/GenBank/DDBJ databases">
        <title>Draft genome sequence of Zalerion maritima ATCC 34329, a (micro)plastics degrading marine fungus.</title>
        <authorList>
            <person name="Paco A."/>
            <person name="Goncalves M.F.M."/>
            <person name="Rocha-Santos T.A.P."/>
            <person name="Alves A."/>
        </authorList>
    </citation>
    <scope>NUCLEOTIDE SEQUENCE</scope>
    <source>
        <strain evidence="1">ATCC 34329</strain>
    </source>
</reference>
<sequence>MSPLIAGFVLEQAGFHADGEAKWMLNGAPQTARVWFGRSVMSGTGLGPPPYLSDSLFDKDSCRWEGIVSSTGYVIFSRRDFPTWHATLVLTERNYTGLKSQETTRFQNMIRVWVHE</sequence>
<name>A0AAD5RYB0_9PEZI</name>